<dbReference type="EMBL" id="NQIK02000003">
    <property type="protein sequence ID" value="KAF7573561.1"/>
    <property type="molecule type" value="Genomic_DNA"/>
</dbReference>
<evidence type="ECO:0000313" key="3">
    <source>
        <dbReference type="Proteomes" id="UP000245464"/>
    </source>
</evidence>
<evidence type="ECO:0000313" key="2">
    <source>
        <dbReference type="EMBL" id="KAI1516156.1"/>
    </source>
</evidence>
<reference evidence="1 3" key="1">
    <citation type="journal article" date="2018" name="BMC Genomics">
        <title>Comparative genomics of the wheat fungal pathogen Pyrenophora tritici-repentis reveals chromosomal variations and genome plasticity.</title>
        <authorList>
            <person name="Moolhuijzen P."/>
            <person name="See P.T."/>
            <person name="Hane J.K."/>
            <person name="Shi G."/>
            <person name="Liu Z."/>
            <person name="Oliver R.P."/>
            <person name="Moffat C.S."/>
        </authorList>
    </citation>
    <scope>NUCLEOTIDE SEQUENCE [LARGE SCALE GENOMIC DNA]</scope>
    <source>
        <strain evidence="1">M4</strain>
    </source>
</reference>
<reference evidence="4" key="4">
    <citation type="journal article" date="2022" name="Microb. Genom.">
        <title>A global pangenome for the wheat fungal pathogen Pyrenophora tritici-repentis and prediction of effector protein structural homology.</title>
        <authorList>
            <person name="Moolhuijzen P.M."/>
            <person name="See P.T."/>
            <person name="Shi G."/>
            <person name="Powell H.R."/>
            <person name="Cockram J."/>
            <person name="Jorgensen L.N."/>
            <person name="Benslimane H."/>
            <person name="Strelkov S.E."/>
            <person name="Turner J."/>
            <person name="Liu Z."/>
            <person name="Moffat C.S."/>
        </authorList>
    </citation>
    <scope>NUCLEOTIDE SEQUENCE [LARGE SCALE GENOMIC DNA]</scope>
</reference>
<evidence type="ECO:0000313" key="1">
    <source>
        <dbReference type="EMBL" id="KAF7573561.1"/>
    </source>
</evidence>
<dbReference type="Proteomes" id="UP000245464">
    <property type="component" value="Chromosome 3"/>
</dbReference>
<accession>A0A2W1DBG2</accession>
<dbReference type="Proteomes" id="UP000249757">
    <property type="component" value="Unassembled WGS sequence"/>
</dbReference>
<proteinExistence type="predicted"/>
<name>A0A2W1DBG2_9PLEO</name>
<comment type="caution">
    <text evidence="1">The sequence shown here is derived from an EMBL/GenBank/DDBJ whole genome shotgun (WGS) entry which is preliminary data.</text>
</comment>
<organism evidence="1 3">
    <name type="scientific">Pyrenophora tritici-repentis</name>
    <dbReference type="NCBI Taxonomy" id="45151"/>
    <lineage>
        <taxon>Eukaryota</taxon>
        <taxon>Fungi</taxon>
        <taxon>Dikarya</taxon>
        <taxon>Ascomycota</taxon>
        <taxon>Pezizomycotina</taxon>
        <taxon>Dothideomycetes</taxon>
        <taxon>Pleosporomycetidae</taxon>
        <taxon>Pleosporales</taxon>
        <taxon>Pleosporineae</taxon>
        <taxon>Pleosporaceae</taxon>
        <taxon>Pyrenophora</taxon>
    </lineage>
</organism>
<reference evidence="2" key="2">
    <citation type="submission" date="2021-05" db="EMBL/GenBank/DDBJ databases">
        <authorList>
            <person name="Moolhuijzen P.M."/>
            <person name="Moffat C.S."/>
        </authorList>
    </citation>
    <scope>NUCLEOTIDE SEQUENCE</scope>
    <source>
        <strain evidence="2">86-124</strain>
    </source>
</reference>
<keyword evidence="4" id="KW-1185">Reference proteome</keyword>
<reference evidence="2" key="3">
    <citation type="journal article" date="2022" name="bioRxiv">
        <title>A global pangenome for the wheat fungal pathogen Pyrenophora tritici-repentis and prediction of effector protein structural homology.</title>
        <authorList>
            <person name="Moolhuijzen P."/>
            <person name="See P.T."/>
            <person name="Shi G."/>
            <person name="Powell H.R."/>
            <person name="Cockram J."/>
            <person name="Jorgensen L.N."/>
            <person name="Benslimane H."/>
            <person name="Strelkov S.E."/>
            <person name="Turner J."/>
            <person name="Liu Z."/>
            <person name="Moffat C.S."/>
        </authorList>
    </citation>
    <scope>NUCLEOTIDE SEQUENCE</scope>
    <source>
        <strain evidence="2">86-124</strain>
    </source>
</reference>
<dbReference type="EMBL" id="NRDI02000005">
    <property type="protein sequence ID" value="KAI1516156.1"/>
    <property type="molecule type" value="Genomic_DNA"/>
</dbReference>
<gene>
    <name evidence="2" type="ORF">Ptr86124_004693</name>
    <name evidence="1" type="ORF">PtrM4_084660</name>
</gene>
<protein>
    <submittedName>
        <fullName evidence="1">Uncharacterized protein</fullName>
    </submittedName>
</protein>
<evidence type="ECO:0000313" key="4">
    <source>
        <dbReference type="Proteomes" id="UP000249757"/>
    </source>
</evidence>
<sequence>MSPKKPIKVTAEACPHHHLDHSRSGYGDAHATTNYALLVEHAVHLGTAGLIDKIMVAELTKPIGKMREQGIKYSHRYLTAHPDYTGENADIIPSMQLAMKHQKDRDAAQEKLL</sequence>
<dbReference type="AlphaFoldDB" id="A0A2W1DBG2"/>